<dbReference type="OrthoDB" id="5017895at2759"/>
<evidence type="ECO:0000313" key="2">
    <source>
        <dbReference type="Proteomes" id="UP000005206"/>
    </source>
</evidence>
<proteinExistence type="predicted"/>
<dbReference type="AlphaFoldDB" id="C7ZNN6"/>
<dbReference type="EMBL" id="GG698970">
    <property type="protein sequence ID" value="EEU34021.1"/>
    <property type="molecule type" value="Genomic_DNA"/>
</dbReference>
<evidence type="ECO:0000313" key="1">
    <source>
        <dbReference type="EMBL" id="EEU34021.1"/>
    </source>
</evidence>
<sequence>MSYFNQNNAQNVPIYICPQTSTQPGLTYASNQNQQFVLQPIANNQQQPPRGMGHPMQNPMTYQHWWNQHTLPSDPRSPNSLYRQNPQALVAARNTVYGPQGDALREVPRPGGYHLEGEWHVGYLGHQITQRQQRTDPDTGPFGLSVWVHQDSRPTQTTQSDRQLWSIGLTRMAGRSDCGLKVVCQTVCQTVALYAAEISGIHVCNVDRNGYVQWIWQGRQ</sequence>
<gene>
    <name evidence="1" type="ORF">NECHADRAFT_85452</name>
</gene>
<protein>
    <submittedName>
        <fullName evidence="1">Uncharacterized protein</fullName>
    </submittedName>
</protein>
<dbReference type="HOGENOM" id="CLU_114629_0_0_1"/>
<dbReference type="OMA" id="PYPVQQW"/>
<name>C7ZNN6_FUSV7</name>
<dbReference type="Proteomes" id="UP000005206">
    <property type="component" value="Chromosome 10"/>
</dbReference>
<dbReference type="RefSeq" id="XP_003039734.1">
    <property type="nucleotide sequence ID" value="XM_003039688.1"/>
</dbReference>
<dbReference type="GeneID" id="9677574"/>
<dbReference type="VEuPathDB" id="FungiDB:NECHADRAFT_85452"/>
<keyword evidence="2" id="KW-1185">Reference proteome</keyword>
<dbReference type="KEGG" id="nhe:NECHADRAFT_85452"/>
<dbReference type="InParanoid" id="C7ZNN6"/>
<organism evidence="1 2">
    <name type="scientific">Fusarium vanettenii (strain ATCC MYA-4622 / CBS 123669 / FGSC 9596 / NRRL 45880 / 77-13-4)</name>
    <name type="common">Fusarium solani subsp. pisi</name>
    <dbReference type="NCBI Taxonomy" id="660122"/>
    <lineage>
        <taxon>Eukaryota</taxon>
        <taxon>Fungi</taxon>
        <taxon>Dikarya</taxon>
        <taxon>Ascomycota</taxon>
        <taxon>Pezizomycotina</taxon>
        <taxon>Sordariomycetes</taxon>
        <taxon>Hypocreomycetidae</taxon>
        <taxon>Hypocreales</taxon>
        <taxon>Nectriaceae</taxon>
        <taxon>Fusarium</taxon>
        <taxon>Fusarium solani species complex</taxon>
        <taxon>Fusarium vanettenii</taxon>
    </lineage>
</organism>
<reference evidence="1 2" key="1">
    <citation type="journal article" date="2009" name="PLoS Genet.">
        <title>The genome of Nectria haematococca: contribution of supernumerary chromosomes to gene expansion.</title>
        <authorList>
            <person name="Coleman J.J."/>
            <person name="Rounsley S.D."/>
            <person name="Rodriguez-Carres M."/>
            <person name="Kuo A."/>
            <person name="Wasmann C.C."/>
            <person name="Grimwood J."/>
            <person name="Schmutz J."/>
            <person name="Taga M."/>
            <person name="White G.J."/>
            <person name="Zhou S."/>
            <person name="Schwartz D.C."/>
            <person name="Freitag M."/>
            <person name="Ma L.J."/>
            <person name="Danchin E.G."/>
            <person name="Henrissat B."/>
            <person name="Coutinho P.M."/>
            <person name="Nelson D.R."/>
            <person name="Straney D."/>
            <person name="Napoli C.A."/>
            <person name="Barker B.M."/>
            <person name="Gribskov M."/>
            <person name="Rep M."/>
            <person name="Kroken S."/>
            <person name="Molnar I."/>
            <person name="Rensing C."/>
            <person name="Kennell J.C."/>
            <person name="Zamora J."/>
            <person name="Farman M.L."/>
            <person name="Selker E.U."/>
            <person name="Salamov A."/>
            <person name="Shapiro H."/>
            <person name="Pangilinan J."/>
            <person name="Lindquist E."/>
            <person name="Lamers C."/>
            <person name="Grigoriev I.V."/>
            <person name="Geiser D.M."/>
            <person name="Covert S.F."/>
            <person name="Temporini E."/>
            <person name="Vanetten H.D."/>
        </authorList>
    </citation>
    <scope>NUCLEOTIDE SEQUENCE [LARGE SCALE GENOMIC DNA]</scope>
    <source>
        <strain evidence="2">ATCC MYA-4622 / CBS 123669 / FGSC 9596 / NRRL 45880 / 77-13-4</strain>
    </source>
</reference>
<accession>C7ZNN6</accession>